<dbReference type="SUPFAM" id="SSF53686">
    <property type="entry name" value="Tryptophan synthase beta subunit-like PLP-dependent enzymes"/>
    <property type="match status" value="1"/>
</dbReference>
<organism evidence="14 15">
    <name type="scientific">Actinokineospora cianjurensis</name>
    <dbReference type="NCBI Taxonomy" id="585224"/>
    <lineage>
        <taxon>Bacteria</taxon>
        <taxon>Bacillati</taxon>
        <taxon>Actinomycetota</taxon>
        <taxon>Actinomycetes</taxon>
        <taxon>Pseudonocardiales</taxon>
        <taxon>Pseudonocardiaceae</taxon>
        <taxon>Actinokineospora</taxon>
    </lineage>
</organism>
<proteinExistence type="inferred from homology"/>
<evidence type="ECO:0000313" key="14">
    <source>
        <dbReference type="EMBL" id="RLK58332.1"/>
    </source>
</evidence>
<dbReference type="GO" id="GO:0052684">
    <property type="term" value="F:L-serine hydro-lyase (adding indole, L-tryptophan-forming) activity"/>
    <property type="evidence" value="ECO:0007669"/>
    <property type="project" value="TreeGrafter"/>
</dbReference>
<evidence type="ECO:0000256" key="5">
    <source>
        <dbReference type="ARBA" id="ARBA00011270"/>
    </source>
</evidence>
<comment type="subunit">
    <text evidence="5 12">Tetramer of two alpha and two beta chains.</text>
</comment>
<comment type="function">
    <text evidence="2 12">The beta subunit is responsible for the synthesis of L-tryptophan from indole and L-serine.</text>
</comment>
<evidence type="ECO:0000256" key="6">
    <source>
        <dbReference type="ARBA" id="ARBA00022605"/>
    </source>
</evidence>
<dbReference type="NCBIfam" id="TIGR01415">
    <property type="entry name" value="trpB_rel"/>
    <property type="match status" value="1"/>
</dbReference>
<keyword evidence="7 12" id="KW-0822">Tryptophan biosynthesis</keyword>
<accession>A0A421B1W4</accession>
<evidence type="ECO:0000256" key="11">
    <source>
        <dbReference type="ARBA" id="ARBA00049047"/>
    </source>
</evidence>
<dbReference type="InterPro" id="IPR001926">
    <property type="entry name" value="TrpB-like_PALP"/>
</dbReference>
<comment type="cofactor">
    <cofactor evidence="1 12">
        <name>pyridoxal 5'-phosphate</name>
        <dbReference type="ChEBI" id="CHEBI:597326"/>
    </cofactor>
</comment>
<evidence type="ECO:0000256" key="4">
    <source>
        <dbReference type="ARBA" id="ARBA00009982"/>
    </source>
</evidence>
<feature type="modified residue" description="N6-(pyridoxal phosphate)lysine" evidence="12">
    <location>
        <position position="112"/>
    </location>
</feature>
<dbReference type="GO" id="GO:0004834">
    <property type="term" value="F:tryptophan synthase activity"/>
    <property type="evidence" value="ECO:0007669"/>
    <property type="project" value="UniProtKB-UniRule"/>
</dbReference>
<dbReference type="Gene3D" id="3.40.50.1100">
    <property type="match status" value="2"/>
</dbReference>
<dbReference type="AlphaFoldDB" id="A0A421B1W4"/>
<dbReference type="InterPro" id="IPR006653">
    <property type="entry name" value="Trp_synth_b_CS"/>
</dbReference>
<evidence type="ECO:0000313" key="15">
    <source>
        <dbReference type="Proteomes" id="UP000282454"/>
    </source>
</evidence>
<evidence type="ECO:0000256" key="9">
    <source>
        <dbReference type="ARBA" id="ARBA00023141"/>
    </source>
</evidence>
<dbReference type="PANTHER" id="PTHR48077">
    <property type="entry name" value="TRYPTOPHAN SYNTHASE-RELATED"/>
    <property type="match status" value="1"/>
</dbReference>
<dbReference type="OrthoDB" id="9766131at2"/>
<dbReference type="PANTHER" id="PTHR48077:SF6">
    <property type="entry name" value="TRYPTOPHAN SYNTHASE"/>
    <property type="match status" value="1"/>
</dbReference>
<evidence type="ECO:0000256" key="1">
    <source>
        <dbReference type="ARBA" id="ARBA00001933"/>
    </source>
</evidence>
<evidence type="ECO:0000259" key="13">
    <source>
        <dbReference type="Pfam" id="PF00291"/>
    </source>
</evidence>
<keyword evidence="8 12" id="KW-0663">Pyridoxal phosphate</keyword>
<dbReference type="NCBIfam" id="NF009057">
    <property type="entry name" value="PRK12391.1"/>
    <property type="match status" value="1"/>
</dbReference>
<comment type="caution">
    <text evidence="14">The sequence shown here is derived from an EMBL/GenBank/DDBJ whole genome shotgun (WGS) entry which is preliminary data.</text>
</comment>
<evidence type="ECO:0000256" key="3">
    <source>
        <dbReference type="ARBA" id="ARBA00004733"/>
    </source>
</evidence>
<dbReference type="EC" id="4.2.1.20" evidence="12"/>
<keyword evidence="6 12" id="KW-0028">Amino-acid biosynthesis</keyword>
<dbReference type="InterPro" id="IPR023026">
    <property type="entry name" value="Trp_synth_beta/beta-like"/>
</dbReference>
<dbReference type="RefSeq" id="WP_121392766.1">
    <property type="nucleotide sequence ID" value="NZ_RCDD01000003.1"/>
</dbReference>
<keyword evidence="9 12" id="KW-0057">Aromatic amino acid biosynthesis</keyword>
<dbReference type="Pfam" id="PF00291">
    <property type="entry name" value="PALP"/>
    <property type="match status" value="1"/>
</dbReference>
<dbReference type="HAMAP" id="MF_00133">
    <property type="entry name" value="Trp_synth_beta"/>
    <property type="match status" value="1"/>
</dbReference>
<evidence type="ECO:0000256" key="8">
    <source>
        <dbReference type="ARBA" id="ARBA00022898"/>
    </source>
</evidence>
<protein>
    <recommendedName>
        <fullName evidence="12">Tryptophan synthase beta chain</fullName>
        <ecNumber evidence="12">4.2.1.20</ecNumber>
    </recommendedName>
</protein>
<dbReference type="InterPro" id="IPR036052">
    <property type="entry name" value="TrpB-like_PALP_sf"/>
</dbReference>
<reference evidence="14 15" key="1">
    <citation type="submission" date="2018-10" db="EMBL/GenBank/DDBJ databases">
        <title>Genomic Encyclopedia of Archaeal and Bacterial Type Strains, Phase II (KMG-II): from individual species to whole genera.</title>
        <authorList>
            <person name="Goeker M."/>
        </authorList>
    </citation>
    <scope>NUCLEOTIDE SEQUENCE [LARGE SCALE GENOMIC DNA]</scope>
    <source>
        <strain evidence="14 15">DSM 45657</strain>
    </source>
</reference>
<dbReference type="InterPro" id="IPR006316">
    <property type="entry name" value="Trp_synth_b-like"/>
</dbReference>
<evidence type="ECO:0000256" key="10">
    <source>
        <dbReference type="ARBA" id="ARBA00023239"/>
    </source>
</evidence>
<name>A0A421B1W4_9PSEU</name>
<sequence>MIDRVQFSLSAADIPRAWYNLAADLPDLAPPRHPASGRAITSDDLLAIVPEELARQELTLDREVEIPEPVRQIYARWRPSPLIRARGLERSLGTPARIYYKYEGVSPTGSHKPNTAIAQAYYNKQAGITKLATETGAGQWGSSLALAGALFGLDVSVYMVRLSFDQKPYRQMLMQTYGARCVASPSTETETGRAILARDPDSPGSLGIAASEAVEIAANDPATNYAGGSVLNHVLLHQTVIGQEAIAQFAMADDYPDVVVGCAGGGSNLGGLAFPFLGAQLSGGRSVHVIAAEPASCPSMTQGTLAYDFGDTAGFTPLLRMYTLGHGFIPPPLHAGGLRYHGMAPLVSEAVAQGLIEPVAVAQTACFAAGVRFARTEGIVPAPESTHAVEVAIREALRCREEGVSRTILFGLSGHGHFDLGAYEDYLSGTLRDGRFEADKMTAALAELPDV</sequence>
<dbReference type="UniPathway" id="UPA00035">
    <property type="reaction ID" value="UER00044"/>
</dbReference>
<dbReference type="PIRSF" id="PIRSF001413">
    <property type="entry name" value="Trp_syn_beta"/>
    <property type="match status" value="1"/>
</dbReference>
<dbReference type="EMBL" id="RCDD01000003">
    <property type="protein sequence ID" value="RLK58332.1"/>
    <property type="molecule type" value="Genomic_DNA"/>
</dbReference>
<evidence type="ECO:0000256" key="12">
    <source>
        <dbReference type="HAMAP-Rule" id="MF_00133"/>
    </source>
</evidence>
<evidence type="ECO:0000256" key="7">
    <source>
        <dbReference type="ARBA" id="ARBA00022822"/>
    </source>
</evidence>
<comment type="pathway">
    <text evidence="3 12">Amino-acid biosynthesis; L-tryptophan biosynthesis; L-tryptophan from chorismate: step 5/5.</text>
</comment>
<dbReference type="GO" id="GO:0005737">
    <property type="term" value="C:cytoplasm"/>
    <property type="evidence" value="ECO:0007669"/>
    <property type="project" value="TreeGrafter"/>
</dbReference>
<feature type="domain" description="Tryptophan synthase beta chain-like PALP" evidence="13">
    <location>
        <begin position="77"/>
        <end position="413"/>
    </location>
</feature>
<keyword evidence="15" id="KW-1185">Reference proteome</keyword>
<comment type="catalytic activity">
    <reaction evidence="11 12">
        <text>(1S,2R)-1-C-(indol-3-yl)glycerol 3-phosphate + L-serine = D-glyceraldehyde 3-phosphate + L-tryptophan + H2O</text>
        <dbReference type="Rhea" id="RHEA:10532"/>
        <dbReference type="ChEBI" id="CHEBI:15377"/>
        <dbReference type="ChEBI" id="CHEBI:33384"/>
        <dbReference type="ChEBI" id="CHEBI:57912"/>
        <dbReference type="ChEBI" id="CHEBI:58866"/>
        <dbReference type="ChEBI" id="CHEBI:59776"/>
        <dbReference type="EC" id="4.2.1.20"/>
    </reaction>
</comment>
<dbReference type="GO" id="GO:0030170">
    <property type="term" value="F:pyridoxal phosphate binding"/>
    <property type="evidence" value="ECO:0007669"/>
    <property type="project" value="InterPro"/>
</dbReference>
<gene>
    <name evidence="12" type="primary">trpB</name>
    <name evidence="14" type="ORF">CLV68_4430</name>
</gene>
<evidence type="ECO:0000256" key="2">
    <source>
        <dbReference type="ARBA" id="ARBA00002786"/>
    </source>
</evidence>
<keyword evidence="10 12" id="KW-0456">Lyase</keyword>
<dbReference type="PROSITE" id="PS00168">
    <property type="entry name" value="TRP_SYNTHASE_BETA"/>
    <property type="match status" value="1"/>
</dbReference>
<comment type="similarity">
    <text evidence="4 12">Belongs to the TrpB family.</text>
</comment>
<dbReference type="PIRSF" id="PIRSF500824">
    <property type="entry name" value="TrpB_prok"/>
    <property type="match status" value="1"/>
</dbReference>
<dbReference type="Proteomes" id="UP000282454">
    <property type="component" value="Unassembled WGS sequence"/>
</dbReference>